<accession>A0A0X1U955</accession>
<feature type="transmembrane region" description="Helical" evidence="1">
    <location>
        <begin position="876"/>
        <end position="897"/>
    </location>
</feature>
<feature type="transmembrane region" description="Helical" evidence="1">
    <location>
        <begin position="903"/>
        <end position="927"/>
    </location>
</feature>
<feature type="transmembrane region" description="Helical" evidence="1">
    <location>
        <begin position="955"/>
        <end position="972"/>
    </location>
</feature>
<dbReference type="InterPro" id="IPR027463">
    <property type="entry name" value="AcrB_DN_DC_subdom"/>
</dbReference>
<reference evidence="3" key="4">
    <citation type="submission" date="2016-11" db="EMBL/GenBank/DDBJ databases">
        <authorList>
            <person name="Varghese N."/>
            <person name="Submissions S."/>
        </authorList>
    </citation>
    <scope>NUCLEOTIDE SEQUENCE</scope>
    <source>
        <strain evidence="3">DSM 1682</strain>
    </source>
</reference>
<dbReference type="AlphaFoldDB" id="A0A0X1U955"/>
<feature type="transmembrane region" description="Helical" evidence="1">
    <location>
        <begin position="382"/>
        <end position="405"/>
    </location>
</feature>
<evidence type="ECO:0000313" key="5">
    <source>
        <dbReference type="Proteomes" id="UP000184204"/>
    </source>
</evidence>
<feature type="transmembrane region" description="Helical" evidence="1">
    <location>
        <begin position="457"/>
        <end position="477"/>
    </location>
</feature>
<dbReference type="Gene3D" id="3.30.70.1440">
    <property type="entry name" value="Multidrug efflux transporter AcrB pore domain"/>
    <property type="match status" value="1"/>
</dbReference>
<keyword evidence="1" id="KW-0472">Membrane</keyword>
<sequence length="1029" mass="111268">MTKISIKRPVTTMMILIVVILAGFLGYKLMPLAFMPTTDTAIAVVSTTYTGAGPEEMEKLITKPIEESVGVLAGIDTMSSTSAAGSSIITIQFVDGTDIDQAVIDLREKVDLVKQSLPTDADEPTISKVDTNTETLSVGVTSDILDVNSLYDMLDQNITEKFERIEGVSSVDIIGGEEDEVQITIDSRKLEGYGISVAQVRQALIAENQNIPSGTVSYGDTDLQLRAVGEFKSIDDIKNIPILTNNGNSIYISDIAQVKLSTKDKSTMSVIDGKEGILLSIAKASDANVVTVSDEVIKEINEIIKAYPELQIKLLTNTSEYIKTSVNNVLQTAYTSTIIAVIILLLFLGNFRTSLIIGVSIPTSILITFGLMYISGLTMNTISMGAIVIGIGMLVDSSVVVIENISKHFELGKTPKQAAYDGTREVGMAIFASTLTTVGCFLPLAFISGAIGQVLKTISLTICYSLSASLIIALTFVPMASSKLLRKGTDEDKRNTFSKIQEVWVKGINKLDTGYRALIEICLKNRIKTTAVIIGVFILSLTIVPGMGMELSPGSDQGTVKVTVEMPSGTKYVETEAMVLDVINKIGTIPEAENSYTQIGGSVLGQNSDPTIYFNLCDKQQRERTTDEIIDDIKGKISGIAGAKIKVEMGENANTMAGGNYDLNLNITGSDLDTLEQIVGELTDQFAEIPGAIEFETSQDEALPEGNIILNRSKAAKYGITTSDVASAVNMVTSGVVASQYNIDDTEVDIRIKYADEKTERINDLTNVMLTTNQGTKIPLSEVAEISTDKGASSITRRDQQRYITIYGKFDAAMDTGTIQSLVEEKLDVYQFPENYGYKFTGEMETMGDSLVEMILALIVAVVLVYAIMASQFESLVYPFIIMFTMPMAITGGILGLKITGNPISIIAFLGFIMLIGIVVNNAIVLIDYANQMKEQHGVSANEAMLMAGPSRLRPILMTTLTSIFGLLPMAISTASGTETQKPIAITVMFGLTLSLFITLIYIPVLYSFVDQVLAKFKKSSQTESVEVF</sequence>
<dbReference type="PANTHER" id="PTHR32063">
    <property type="match status" value="1"/>
</dbReference>
<evidence type="ECO:0000313" key="4">
    <source>
        <dbReference type="Proteomes" id="UP000068026"/>
    </source>
</evidence>
<dbReference type="Gene3D" id="1.20.1640.10">
    <property type="entry name" value="Multidrug efflux transporter AcrB transmembrane domain"/>
    <property type="match status" value="2"/>
</dbReference>
<gene>
    <name evidence="2" type="primary">mdtC</name>
    <name evidence="2" type="ORF">CPRO_19030</name>
    <name evidence="3" type="ORF">SAMN02745151_01504</name>
</gene>
<keyword evidence="1" id="KW-1133">Transmembrane helix</keyword>
<dbReference type="InterPro" id="IPR001036">
    <property type="entry name" value="Acrflvin-R"/>
</dbReference>
<dbReference type="GO" id="GO:0042910">
    <property type="term" value="F:xenobiotic transmembrane transporter activity"/>
    <property type="evidence" value="ECO:0007669"/>
    <property type="project" value="TreeGrafter"/>
</dbReference>
<dbReference type="GO" id="GO:0005886">
    <property type="term" value="C:plasma membrane"/>
    <property type="evidence" value="ECO:0007669"/>
    <property type="project" value="TreeGrafter"/>
</dbReference>
<dbReference type="SUPFAM" id="SSF82866">
    <property type="entry name" value="Multidrug efflux transporter AcrB transmembrane domain"/>
    <property type="match status" value="2"/>
</dbReference>
<feature type="transmembrane region" description="Helical" evidence="1">
    <location>
        <begin position="12"/>
        <end position="30"/>
    </location>
</feature>
<organism evidence="3 5">
    <name type="scientific">Anaerotignum propionicum DSM 1682</name>
    <dbReference type="NCBI Taxonomy" id="991789"/>
    <lineage>
        <taxon>Bacteria</taxon>
        <taxon>Bacillati</taxon>
        <taxon>Bacillota</taxon>
        <taxon>Clostridia</taxon>
        <taxon>Lachnospirales</taxon>
        <taxon>Anaerotignaceae</taxon>
        <taxon>Anaerotignum</taxon>
    </lineage>
</organism>
<feature type="transmembrane region" description="Helical" evidence="1">
    <location>
        <begin position="329"/>
        <end position="348"/>
    </location>
</feature>
<dbReference type="EMBL" id="CP014223">
    <property type="protein sequence ID" value="AMJ41485.1"/>
    <property type="molecule type" value="Genomic_DNA"/>
</dbReference>
<keyword evidence="4" id="KW-1185">Reference proteome</keyword>
<feature type="transmembrane region" description="Helical" evidence="1">
    <location>
        <begin position="984"/>
        <end position="1010"/>
    </location>
</feature>
<proteinExistence type="predicted"/>
<dbReference type="SUPFAM" id="SSF82693">
    <property type="entry name" value="Multidrug efflux transporter AcrB pore domain, PN1, PN2, PC1 and PC2 subdomains"/>
    <property type="match status" value="3"/>
</dbReference>
<evidence type="ECO:0000313" key="2">
    <source>
        <dbReference type="EMBL" id="AMJ41485.1"/>
    </source>
</evidence>
<keyword evidence="1" id="KW-0812">Transmembrane</keyword>
<dbReference type="RefSeq" id="WP_082754308.1">
    <property type="nucleotide sequence ID" value="NZ_CP014223.1"/>
</dbReference>
<dbReference type="Proteomes" id="UP000184204">
    <property type="component" value="Unassembled WGS sequence"/>
</dbReference>
<protein>
    <submittedName>
        <fullName evidence="3">Hydrophobic/amphiphilic exporter-1, HAE1 family</fullName>
    </submittedName>
    <submittedName>
        <fullName evidence="2">Multidrug resistance protein MdtC</fullName>
    </submittedName>
</protein>
<dbReference type="Gene3D" id="3.30.70.1320">
    <property type="entry name" value="Multidrug efflux transporter AcrB pore domain like"/>
    <property type="match status" value="1"/>
</dbReference>
<feature type="transmembrane region" description="Helical" evidence="1">
    <location>
        <begin position="531"/>
        <end position="549"/>
    </location>
</feature>
<dbReference type="OrthoDB" id="9757876at2"/>
<dbReference type="KEGG" id="cpro:CPRO_19030"/>
<feature type="transmembrane region" description="Helical" evidence="1">
    <location>
        <begin position="426"/>
        <end position="451"/>
    </location>
</feature>
<reference evidence="5" key="3">
    <citation type="submission" date="2016-11" db="EMBL/GenBank/DDBJ databases">
        <authorList>
            <person name="Jaros S."/>
            <person name="Januszkiewicz K."/>
            <person name="Wedrychowicz H."/>
        </authorList>
    </citation>
    <scope>NUCLEOTIDE SEQUENCE [LARGE SCALE GENOMIC DNA]</scope>
    <source>
        <strain evidence="5">DSM 1682</strain>
    </source>
</reference>
<name>A0A0X1U955_ANAPI</name>
<reference evidence="4" key="2">
    <citation type="submission" date="2016-01" db="EMBL/GenBank/DDBJ databases">
        <authorList>
            <person name="Poehlein A."/>
            <person name="Schlien K."/>
            <person name="Gottschalk G."/>
            <person name="Buckel W."/>
            <person name="Daniel R."/>
        </authorList>
    </citation>
    <scope>NUCLEOTIDE SEQUENCE [LARGE SCALE GENOMIC DNA]</scope>
    <source>
        <strain evidence="4">X2</strain>
    </source>
</reference>
<dbReference type="Proteomes" id="UP000068026">
    <property type="component" value="Chromosome"/>
</dbReference>
<dbReference type="PRINTS" id="PR00702">
    <property type="entry name" value="ACRIFLAVINRP"/>
</dbReference>
<evidence type="ECO:0000256" key="1">
    <source>
        <dbReference type="SAM" id="Phobius"/>
    </source>
</evidence>
<evidence type="ECO:0000313" key="3">
    <source>
        <dbReference type="EMBL" id="SHE69620.1"/>
    </source>
</evidence>
<dbReference type="PANTHER" id="PTHR32063:SF0">
    <property type="entry name" value="SWARMING MOTILITY PROTEIN SWRC"/>
    <property type="match status" value="1"/>
</dbReference>
<dbReference type="EMBL" id="FQUA01000005">
    <property type="protein sequence ID" value="SHE69620.1"/>
    <property type="molecule type" value="Genomic_DNA"/>
</dbReference>
<feature type="transmembrane region" description="Helical" evidence="1">
    <location>
        <begin position="851"/>
        <end position="869"/>
    </location>
</feature>
<dbReference type="Gene3D" id="3.30.2090.10">
    <property type="entry name" value="Multidrug efflux transporter AcrB TolC docking domain, DN and DC subdomains"/>
    <property type="match status" value="2"/>
</dbReference>
<reference evidence="2 4" key="1">
    <citation type="journal article" date="2016" name="Genome Announc.">
        <title>Complete Genome Sequence of the Amino Acid-Fermenting Clostridium propionicum X2 (DSM 1682).</title>
        <authorList>
            <person name="Poehlein A."/>
            <person name="Schlien K."/>
            <person name="Chowdhury N.P."/>
            <person name="Gottschalk G."/>
            <person name="Buckel W."/>
            <person name="Daniel R."/>
        </authorList>
    </citation>
    <scope>NUCLEOTIDE SEQUENCE [LARGE SCALE GENOMIC DNA]</scope>
    <source>
        <strain evidence="2 4">X2</strain>
    </source>
</reference>
<dbReference type="Pfam" id="PF00873">
    <property type="entry name" value="ACR_tran"/>
    <property type="match status" value="1"/>
</dbReference>
<dbReference type="Gene3D" id="3.30.70.1430">
    <property type="entry name" value="Multidrug efflux transporter AcrB pore domain"/>
    <property type="match status" value="2"/>
</dbReference>
<dbReference type="SUPFAM" id="SSF82714">
    <property type="entry name" value="Multidrug efflux transporter AcrB TolC docking domain, DN and DC subdomains"/>
    <property type="match status" value="2"/>
</dbReference>
<feature type="transmembrane region" description="Helical" evidence="1">
    <location>
        <begin position="355"/>
        <end position="376"/>
    </location>
</feature>